<organism evidence="1 2">
    <name type="scientific">Lachnoanaerobaculum umeaense</name>
    <dbReference type="NCBI Taxonomy" id="617123"/>
    <lineage>
        <taxon>Bacteria</taxon>
        <taxon>Bacillati</taxon>
        <taxon>Bacillota</taxon>
        <taxon>Clostridia</taxon>
        <taxon>Lachnospirales</taxon>
        <taxon>Lachnospiraceae</taxon>
        <taxon>Lachnoanaerobaculum</taxon>
    </lineage>
</organism>
<dbReference type="AlphaFoldDB" id="A0A385Q2W1"/>
<reference evidence="1 2" key="1">
    <citation type="submission" date="2018-09" db="EMBL/GenBank/DDBJ databases">
        <title>Genome sequencing of Lachnoanaerobaculum umeaense DSM 23576.</title>
        <authorList>
            <person name="Kook J.-K."/>
            <person name="Park S.-N."/>
            <person name="Lim Y.K."/>
        </authorList>
    </citation>
    <scope>NUCLEOTIDE SEQUENCE [LARGE SCALE GENOMIC DNA]</scope>
    <source>
        <strain evidence="2">DSM 23576 \ CCUG 58757</strain>
    </source>
</reference>
<accession>A0A385Q2W1</accession>
<dbReference type="OrthoDB" id="9762066at2"/>
<dbReference type="Proteomes" id="UP000265562">
    <property type="component" value="Chromosome"/>
</dbReference>
<proteinExistence type="predicted"/>
<dbReference type="EMBL" id="CP032364">
    <property type="protein sequence ID" value="AYB00417.1"/>
    <property type="molecule type" value="Genomic_DNA"/>
</dbReference>
<protein>
    <submittedName>
        <fullName evidence="1">Uncharacterized protein</fullName>
    </submittedName>
</protein>
<dbReference type="RefSeq" id="WP_111523991.1">
    <property type="nucleotide sequence ID" value="NZ_LR699010.1"/>
</dbReference>
<name>A0A385Q2W1_9FIRM</name>
<sequence length="135" mass="15582">MLKAKVHIKGFIFDIYNKVKYFLNASFIDNIYGDSYTISGEKILNIGNNVTLEFNNLDFSEYNTDSITIYGSTPLQKTGILLEICNYKDTYREMLYFENAKKNKSFTIPKLDSKADIKLIFLPGSNFDFYGISFI</sequence>
<evidence type="ECO:0000313" key="1">
    <source>
        <dbReference type="EMBL" id="AYB00417.1"/>
    </source>
</evidence>
<evidence type="ECO:0000313" key="2">
    <source>
        <dbReference type="Proteomes" id="UP000265562"/>
    </source>
</evidence>
<gene>
    <name evidence="1" type="ORF">D4A81_11060</name>
</gene>
<dbReference type="KEGG" id="lua:D4A81_11060"/>
<keyword evidence="2" id="KW-1185">Reference proteome</keyword>